<evidence type="ECO:0000256" key="1">
    <source>
        <dbReference type="SAM" id="MobiDB-lite"/>
    </source>
</evidence>
<name>A0A8J5VQK4_ZIZPA</name>
<feature type="region of interest" description="Disordered" evidence="1">
    <location>
        <begin position="1"/>
        <end position="30"/>
    </location>
</feature>
<dbReference type="AlphaFoldDB" id="A0A8J5VQK4"/>
<reference evidence="2" key="2">
    <citation type="submission" date="2021-02" db="EMBL/GenBank/DDBJ databases">
        <authorList>
            <person name="Kimball J.A."/>
            <person name="Haas M.W."/>
            <person name="Macchietto M."/>
            <person name="Kono T."/>
            <person name="Duquette J."/>
            <person name="Shao M."/>
        </authorList>
    </citation>
    <scope>NUCLEOTIDE SEQUENCE</scope>
    <source>
        <tissue evidence="2">Fresh leaf tissue</tissue>
    </source>
</reference>
<organism evidence="2 3">
    <name type="scientific">Zizania palustris</name>
    <name type="common">Northern wild rice</name>
    <dbReference type="NCBI Taxonomy" id="103762"/>
    <lineage>
        <taxon>Eukaryota</taxon>
        <taxon>Viridiplantae</taxon>
        <taxon>Streptophyta</taxon>
        <taxon>Embryophyta</taxon>
        <taxon>Tracheophyta</taxon>
        <taxon>Spermatophyta</taxon>
        <taxon>Magnoliopsida</taxon>
        <taxon>Liliopsida</taxon>
        <taxon>Poales</taxon>
        <taxon>Poaceae</taxon>
        <taxon>BOP clade</taxon>
        <taxon>Oryzoideae</taxon>
        <taxon>Oryzeae</taxon>
        <taxon>Zizaniinae</taxon>
        <taxon>Zizania</taxon>
    </lineage>
</organism>
<comment type="caution">
    <text evidence="2">The sequence shown here is derived from an EMBL/GenBank/DDBJ whole genome shotgun (WGS) entry which is preliminary data.</text>
</comment>
<dbReference type="EMBL" id="JAAALK010000288">
    <property type="protein sequence ID" value="KAG8052414.1"/>
    <property type="molecule type" value="Genomic_DNA"/>
</dbReference>
<proteinExistence type="predicted"/>
<evidence type="ECO:0000313" key="3">
    <source>
        <dbReference type="Proteomes" id="UP000729402"/>
    </source>
</evidence>
<sequence>MPKLASTSLATRQYGTDQENQPDDGSSAHTEIASAKNISLVTPKSKHKACVCTSSCMLLLLTAPSCALRPGVVVVVFSVKTTGAEETSRMRLLLGNSNATPTKLLLPHDALGSFGCAQRKEVAVEKRMWRLMNSR</sequence>
<feature type="compositionally biased region" description="Polar residues" evidence="1">
    <location>
        <begin position="1"/>
        <end position="29"/>
    </location>
</feature>
<protein>
    <submittedName>
        <fullName evidence="2">Uncharacterized protein</fullName>
    </submittedName>
</protein>
<accession>A0A8J5VQK4</accession>
<reference evidence="2" key="1">
    <citation type="journal article" date="2021" name="bioRxiv">
        <title>Whole Genome Assembly and Annotation of Northern Wild Rice, Zizania palustris L., Supports a Whole Genome Duplication in the Zizania Genus.</title>
        <authorList>
            <person name="Haas M."/>
            <person name="Kono T."/>
            <person name="Macchietto M."/>
            <person name="Millas R."/>
            <person name="McGilp L."/>
            <person name="Shao M."/>
            <person name="Duquette J."/>
            <person name="Hirsch C.N."/>
            <person name="Kimball J."/>
        </authorList>
    </citation>
    <scope>NUCLEOTIDE SEQUENCE</scope>
    <source>
        <tissue evidence="2">Fresh leaf tissue</tissue>
    </source>
</reference>
<keyword evidence="3" id="KW-1185">Reference proteome</keyword>
<gene>
    <name evidence="2" type="ORF">GUJ93_ZPchr0001g31310</name>
</gene>
<dbReference type="Proteomes" id="UP000729402">
    <property type="component" value="Unassembled WGS sequence"/>
</dbReference>
<evidence type="ECO:0000313" key="2">
    <source>
        <dbReference type="EMBL" id="KAG8052414.1"/>
    </source>
</evidence>